<keyword evidence="2" id="KW-0418">Kinase</keyword>
<reference evidence="3" key="2">
    <citation type="submission" date="2009-11" db="EMBL/GenBank/DDBJ databases">
        <title>The Genome Sequence of Allomyces macrogynus strain ATCC 38327.</title>
        <authorList>
            <consortium name="The Broad Institute Genome Sequencing Platform"/>
            <person name="Russ C."/>
            <person name="Cuomo C."/>
            <person name="Shea T."/>
            <person name="Young S.K."/>
            <person name="Zeng Q."/>
            <person name="Koehrsen M."/>
            <person name="Haas B."/>
            <person name="Borodovsky M."/>
            <person name="Guigo R."/>
            <person name="Alvarado L."/>
            <person name="Berlin A."/>
            <person name="Borenstein D."/>
            <person name="Chen Z."/>
            <person name="Engels R."/>
            <person name="Freedman E."/>
            <person name="Gellesch M."/>
            <person name="Goldberg J."/>
            <person name="Griggs A."/>
            <person name="Gujja S."/>
            <person name="Heiman D."/>
            <person name="Hepburn T."/>
            <person name="Howarth C."/>
            <person name="Jen D."/>
            <person name="Larson L."/>
            <person name="Lewis B."/>
            <person name="Mehta T."/>
            <person name="Park D."/>
            <person name="Pearson M."/>
            <person name="Roberts A."/>
            <person name="Saif S."/>
            <person name="Shenoy N."/>
            <person name="Sisk P."/>
            <person name="Stolte C."/>
            <person name="Sykes S."/>
            <person name="Walk T."/>
            <person name="White J."/>
            <person name="Yandava C."/>
            <person name="Burger G."/>
            <person name="Gray M.W."/>
            <person name="Holland P.W.H."/>
            <person name="King N."/>
            <person name="Lang F.B.F."/>
            <person name="Roger A.J."/>
            <person name="Ruiz-Trillo I."/>
            <person name="Lander E."/>
            <person name="Nusbaum C."/>
        </authorList>
    </citation>
    <scope>NUCLEOTIDE SEQUENCE [LARGE SCALE GENOMIC DNA]</scope>
    <source>
        <strain evidence="3">ATCC 38327</strain>
    </source>
</reference>
<dbReference type="InterPro" id="IPR011009">
    <property type="entry name" value="Kinase-like_dom_sf"/>
</dbReference>
<dbReference type="Gene3D" id="3.30.200.20">
    <property type="entry name" value="Phosphorylase Kinase, domain 1"/>
    <property type="match status" value="1"/>
</dbReference>
<evidence type="ECO:0000313" key="3">
    <source>
        <dbReference type="Proteomes" id="UP000054350"/>
    </source>
</evidence>
<dbReference type="OrthoDB" id="79687at2759"/>
<dbReference type="STRING" id="578462.A0A0L0SF11"/>
<sequence>MGNQITREYDVDTKRVVATGGPGFCWRVYNATNKTTGRRVAVFIFEKKLFADQAPRRRGHVDHLVALLKRDIAVLSRLRHPCLLEIAEPLAESPTTLAFATEPIMGNLANVLGNYSNFTTGIDRTVETYELDELEIQKGVLQLARALEFCHHDAKLVHSNLVPEAVWINSKGDWKLGGFFFSQWNQYGTDQKVDFPEYNAPLGSSWLPNLDFGAPEAVIDQRPVPASDAFALGCLIHALHHQGRSLIQAQSNILAFKTQIERLSVTDLPPGIQQLVADLVKRSPDDRIALRDLPQHAAFQSPLLVAVRFLDTLPSQSTLDRAQFFKSLATLVPKMPTKLVKLKLVPALVPELRTPSMAVFVLPPLMAACLTHLTPRDVQTTVVPALAPLLLCTDPPHVVQTLLANVPVLIDRLPNPADVSQVLVPLFSTALDMAAHQAVQANALTVLKSPAPRAPPSAPSGTAAPVLAWIEYAHLKTVILPRIARFLAPDPTARVSPTVAEMQASALLAIRAATPLLDRGFVADTLLPTLRVAAAAVPPPASGGACVASALVGVYHDLVFGPNPAPASQVGNAPRSLALPVDVVVAQVIPTLYRVAYGPAVASVAEFREILTRVRAVDRAVEAAHAAVLAQGEAMSRASSSVVTAASVRRNAQGEPELPPLDSIAASSPRAMHAASPQSPITAPVLRPTPVGAAASAAAAAAAQAMAARTIGQMSTAPSASFSAFVVAERVAHVTCECAAKWGGGANGYATGCGR</sequence>
<dbReference type="InterPro" id="IPR051177">
    <property type="entry name" value="CIK-Related_Protein"/>
</dbReference>
<dbReference type="SUPFAM" id="SSF56112">
    <property type="entry name" value="Protein kinase-like (PK-like)"/>
    <property type="match status" value="1"/>
</dbReference>
<dbReference type="CDD" id="cd14011">
    <property type="entry name" value="PK_SCY1_like"/>
    <property type="match status" value="1"/>
</dbReference>
<dbReference type="PANTHER" id="PTHR12984:SF6">
    <property type="entry name" value="SCY1-LIKE PROTEIN 2"/>
    <property type="match status" value="1"/>
</dbReference>
<dbReference type="SUPFAM" id="SSF48371">
    <property type="entry name" value="ARM repeat"/>
    <property type="match status" value="1"/>
</dbReference>
<dbReference type="GO" id="GO:0004672">
    <property type="term" value="F:protein kinase activity"/>
    <property type="evidence" value="ECO:0007669"/>
    <property type="project" value="InterPro"/>
</dbReference>
<dbReference type="eggNOG" id="KOG2137">
    <property type="taxonomic scope" value="Eukaryota"/>
</dbReference>
<dbReference type="Gene3D" id="1.25.10.10">
    <property type="entry name" value="Leucine-rich Repeat Variant"/>
    <property type="match status" value="1"/>
</dbReference>
<protein>
    <submittedName>
        <fullName evidence="2">SCY1 protein kinase</fullName>
    </submittedName>
</protein>
<proteinExistence type="predicted"/>
<dbReference type="Gene3D" id="1.10.510.10">
    <property type="entry name" value="Transferase(Phosphotransferase) domain 1"/>
    <property type="match status" value="1"/>
</dbReference>
<dbReference type="Pfam" id="PF00069">
    <property type="entry name" value="Pkinase"/>
    <property type="match status" value="1"/>
</dbReference>
<dbReference type="VEuPathDB" id="FungiDB:AMAG_06879"/>
<dbReference type="PANTHER" id="PTHR12984">
    <property type="entry name" value="SCY1-RELATED S/T PROTEIN KINASE-LIKE"/>
    <property type="match status" value="1"/>
</dbReference>
<dbReference type="EMBL" id="GG745337">
    <property type="protein sequence ID" value="KNE61128.1"/>
    <property type="molecule type" value="Genomic_DNA"/>
</dbReference>
<feature type="domain" description="Protein kinase" evidence="1">
    <location>
        <begin position="14"/>
        <end position="299"/>
    </location>
</feature>
<keyword evidence="3" id="KW-1185">Reference proteome</keyword>
<name>A0A0L0SF11_ALLM3</name>
<evidence type="ECO:0000259" key="1">
    <source>
        <dbReference type="PROSITE" id="PS50011"/>
    </source>
</evidence>
<dbReference type="GO" id="GO:0005524">
    <property type="term" value="F:ATP binding"/>
    <property type="evidence" value="ECO:0007669"/>
    <property type="project" value="InterPro"/>
</dbReference>
<evidence type="ECO:0000313" key="2">
    <source>
        <dbReference type="EMBL" id="KNE61128.1"/>
    </source>
</evidence>
<dbReference type="InterPro" id="IPR011989">
    <property type="entry name" value="ARM-like"/>
</dbReference>
<dbReference type="Proteomes" id="UP000054350">
    <property type="component" value="Unassembled WGS sequence"/>
</dbReference>
<organism evidence="2 3">
    <name type="scientific">Allomyces macrogynus (strain ATCC 38327)</name>
    <name type="common">Allomyces javanicus var. macrogynus</name>
    <dbReference type="NCBI Taxonomy" id="578462"/>
    <lineage>
        <taxon>Eukaryota</taxon>
        <taxon>Fungi</taxon>
        <taxon>Fungi incertae sedis</taxon>
        <taxon>Blastocladiomycota</taxon>
        <taxon>Blastocladiomycetes</taxon>
        <taxon>Blastocladiales</taxon>
        <taxon>Blastocladiaceae</taxon>
        <taxon>Allomyces</taxon>
    </lineage>
</organism>
<dbReference type="AlphaFoldDB" id="A0A0L0SF11"/>
<keyword evidence="2" id="KW-0808">Transferase</keyword>
<dbReference type="SMART" id="SM00220">
    <property type="entry name" value="S_TKc"/>
    <property type="match status" value="1"/>
</dbReference>
<gene>
    <name evidence="2" type="ORF">AMAG_06879</name>
</gene>
<reference evidence="2 3" key="1">
    <citation type="submission" date="2009-11" db="EMBL/GenBank/DDBJ databases">
        <title>Annotation of Allomyces macrogynus ATCC 38327.</title>
        <authorList>
            <consortium name="The Broad Institute Genome Sequencing Platform"/>
            <person name="Russ C."/>
            <person name="Cuomo C."/>
            <person name="Burger G."/>
            <person name="Gray M.W."/>
            <person name="Holland P.W.H."/>
            <person name="King N."/>
            <person name="Lang F.B.F."/>
            <person name="Roger A.J."/>
            <person name="Ruiz-Trillo I."/>
            <person name="Young S.K."/>
            <person name="Zeng Q."/>
            <person name="Gargeya S."/>
            <person name="Fitzgerald M."/>
            <person name="Haas B."/>
            <person name="Abouelleil A."/>
            <person name="Alvarado L."/>
            <person name="Arachchi H.M."/>
            <person name="Berlin A."/>
            <person name="Chapman S.B."/>
            <person name="Gearin G."/>
            <person name="Goldberg J."/>
            <person name="Griggs A."/>
            <person name="Gujja S."/>
            <person name="Hansen M."/>
            <person name="Heiman D."/>
            <person name="Howarth C."/>
            <person name="Larimer J."/>
            <person name="Lui A."/>
            <person name="MacDonald P.J.P."/>
            <person name="McCowen C."/>
            <person name="Montmayeur A."/>
            <person name="Murphy C."/>
            <person name="Neiman D."/>
            <person name="Pearson M."/>
            <person name="Priest M."/>
            <person name="Roberts A."/>
            <person name="Saif S."/>
            <person name="Shea T."/>
            <person name="Sisk P."/>
            <person name="Stolte C."/>
            <person name="Sykes S."/>
            <person name="Wortman J."/>
            <person name="Nusbaum C."/>
            <person name="Birren B."/>
        </authorList>
    </citation>
    <scope>NUCLEOTIDE SEQUENCE [LARGE SCALE GENOMIC DNA]</scope>
    <source>
        <strain evidence="2 3">ATCC 38327</strain>
    </source>
</reference>
<accession>A0A0L0SF11</accession>
<dbReference type="InterPro" id="IPR000719">
    <property type="entry name" value="Prot_kinase_dom"/>
</dbReference>
<dbReference type="InterPro" id="IPR016024">
    <property type="entry name" value="ARM-type_fold"/>
</dbReference>
<dbReference type="PROSITE" id="PS50011">
    <property type="entry name" value="PROTEIN_KINASE_DOM"/>
    <property type="match status" value="1"/>
</dbReference>